<feature type="binding site" evidence="5">
    <location>
        <position position="81"/>
    </location>
    <ligand>
        <name>FMN</name>
        <dbReference type="ChEBI" id="CHEBI:58210"/>
    </ligand>
</feature>
<comment type="caution">
    <text evidence="8">The sequence shown here is derived from an EMBL/GenBank/DDBJ whole genome shotgun (WGS) entry which is preliminary data.</text>
</comment>
<feature type="binding site" evidence="5">
    <location>
        <position position="193"/>
    </location>
    <ligand>
        <name>FMN</name>
        <dbReference type="ChEBI" id="CHEBI:58210"/>
    </ligand>
</feature>
<dbReference type="Pfam" id="PF01243">
    <property type="entry name" value="PNPOx_N"/>
    <property type="match status" value="1"/>
</dbReference>
<evidence type="ECO:0000256" key="4">
    <source>
        <dbReference type="ARBA" id="ARBA00023002"/>
    </source>
</evidence>
<evidence type="ECO:0000313" key="9">
    <source>
        <dbReference type="Proteomes" id="UP001165430"/>
    </source>
</evidence>
<sequence>MKISDIRIDYSLKSLTIKEVLEDPLEQFEVWFTEALASEVMEPNAMNIATIRPDGTPNSRIVLLKGIDKGLIFFTNYNSAKGQELELNQNIAVTFFWPELERQVRFSGKVEKVSKKDSDEYFFSRPYSSQIGAWVSPQSAEIDSREFLEEREKQLRQEFTPETISRPDHWGGYRVIISEAEFWQGRPSRLHDRVLYKIQEDGIWKKSRIAP</sequence>
<dbReference type="SUPFAM" id="SSF50475">
    <property type="entry name" value="FMN-binding split barrel"/>
    <property type="match status" value="1"/>
</dbReference>
<dbReference type="InterPro" id="IPR011576">
    <property type="entry name" value="Pyridox_Oxase_N"/>
</dbReference>
<comment type="similarity">
    <text evidence="1 5">Belongs to the pyridoxamine 5'-phosphate oxidase family.</text>
</comment>
<keyword evidence="2 5" id="KW-0285">Flavoprotein</keyword>
<dbReference type="InterPro" id="IPR019740">
    <property type="entry name" value="Pyridox_Oxase_CS"/>
</dbReference>
<evidence type="ECO:0000256" key="5">
    <source>
        <dbReference type="HAMAP-Rule" id="MF_01629"/>
    </source>
</evidence>
<dbReference type="RefSeq" id="WP_241409253.1">
    <property type="nucleotide sequence ID" value="NZ_JAKZGO010000001.1"/>
</dbReference>
<dbReference type="EMBL" id="JAKZGO010000001">
    <property type="protein sequence ID" value="MCH7411899.1"/>
    <property type="molecule type" value="Genomic_DNA"/>
</dbReference>
<dbReference type="PANTHER" id="PTHR10851:SF0">
    <property type="entry name" value="PYRIDOXINE-5'-PHOSPHATE OXIDASE"/>
    <property type="match status" value="1"/>
</dbReference>
<evidence type="ECO:0000313" key="8">
    <source>
        <dbReference type="EMBL" id="MCH7411899.1"/>
    </source>
</evidence>
<dbReference type="NCBIfam" id="TIGR00558">
    <property type="entry name" value="pdxH"/>
    <property type="match status" value="1"/>
</dbReference>
<feature type="binding site" evidence="5">
    <location>
        <begin position="189"/>
        <end position="191"/>
    </location>
    <ligand>
        <name>substrate</name>
    </ligand>
</feature>
<feature type="domain" description="Pyridoxamine 5'-phosphate oxidase N-terminal" evidence="6">
    <location>
        <begin position="32"/>
        <end position="149"/>
    </location>
</feature>
<dbReference type="InterPro" id="IPR000659">
    <property type="entry name" value="Pyridox_Oxase"/>
</dbReference>
<feature type="binding site" evidence="5">
    <location>
        <begin position="74"/>
        <end position="75"/>
    </location>
    <ligand>
        <name>FMN</name>
        <dbReference type="ChEBI" id="CHEBI:58210"/>
    </ligand>
</feature>
<evidence type="ECO:0000256" key="1">
    <source>
        <dbReference type="ARBA" id="ARBA00007301"/>
    </source>
</evidence>
<proteinExistence type="inferred from homology"/>
<dbReference type="Pfam" id="PF10590">
    <property type="entry name" value="PNP_phzG_C"/>
    <property type="match status" value="1"/>
</dbReference>
<keyword evidence="9" id="KW-1185">Reference proteome</keyword>
<feature type="binding site" evidence="5">
    <location>
        <begin position="60"/>
        <end position="65"/>
    </location>
    <ligand>
        <name>FMN</name>
        <dbReference type="ChEBI" id="CHEBI:58210"/>
    </ligand>
</feature>
<comment type="caution">
    <text evidence="5">Lacks conserved residue(s) required for the propagation of feature annotation.</text>
</comment>
<dbReference type="PANTHER" id="PTHR10851">
    <property type="entry name" value="PYRIDOXINE-5-PHOSPHATE OXIDASE"/>
    <property type="match status" value="1"/>
</dbReference>
<comment type="catalytic activity">
    <reaction evidence="5">
        <text>pyridoxine 5'-phosphate + O2 = pyridoxal 5'-phosphate + H2O2</text>
        <dbReference type="Rhea" id="RHEA:15149"/>
        <dbReference type="ChEBI" id="CHEBI:15379"/>
        <dbReference type="ChEBI" id="CHEBI:16240"/>
        <dbReference type="ChEBI" id="CHEBI:58589"/>
        <dbReference type="ChEBI" id="CHEBI:597326"/>
        <dbReference type="EC" id="1.4.3.5"/>
    </reaction>
</comment>
<dbReference type="InterPro" id="IPR019576">
    <property type="entry name" value="Pyridoxamine_oxidase_dimer_C"/>
</dbReference>
<dbReference type="PROSITE" id="PS01064">
    <property type="entry name" value="PYRIDOX_OXIDASE"/>
    <property type="match status" value="1"/>
</dbReference>
<dbReference type="Gene3D" id="2.30.110.10">
    <property type="entry name" value="Electron Transport, Fmn-binding Protein, Chain A"/>
    <property type="match status" value="1"/>
</dbReference>
<evidence type="ECO:0000256" key="3">
    <source>
        <dbReference type="ARBA" id="ARBA00022643"/>
    </source>
</evidence>
<feature type="binding site" evidence="5">
    <location>
        <position position="125"/>
    </location>
    <ligand>
        <name>substrate</name>
    </ligand>
</feature>
<protein>
    <recommendedName>
        <fullName evidence="5">Pyridoxine/pyridoxamine 5'-phosphate oxidase</fullName>
        <ecNumber evidence="5">1.4.3.5</ecNumber>
    </recommendedName>
    <alternativeName>
        <fullName evidence="5">PNP/PMP oxidase</fullName>
        <shortName evidence="5">PNPOx</shortName>
    </alternativeName>
    <alternativeName>
        <fullName evidence="5">Pyridoxal 5'-phosphate synthase</fullName>
    </alternativeName>
</protein>
<comment type="pathway">
    <text evidence="5">Cofactor metabolism; pyridoxal 5'-phosphate salvage; pyridoxal 5'-phosphate from pyridoxamine 5'-phosphate: step 1/1.</text>
</comment>
<organism evidence="8 9">
    <name type="scientific">Belliella alkalica</name>
    <dbReference type="NCBI Taxonomy" id="1730871"/>
    <lineage>
        <taxon>Bacteria</taxon>
        <taxon>Pseudomonadati</taxon>
        <taxon>Bacteroidota</taxon>
        <taxon>Cytophagia</taxon>
        <taxon>Cytophagales</taxon>
        <taxon>Cyclobacteriaceae</taxon>
        <taxon>Belliella</taxon>
    </lineage>
</organism>
<dbReference type="HAMAP" id="MF_01629">
    <property type="entry name" value="PdxH"/>
    <property type="match status" value="1"/>
</dbReference>
<comment type="subunit">
    <text evidence="5">Homodimer.</text>
</comment>
<comment type="catalytic activity">
    <reaction evidence="5">
        <text>pyridoxamine 5'-phosphate + O2 + H2O = pyridoxal 5'-phosphate + H2O2 + NH4(+)</text>
        <dbReference type="Rhea" id="RHEA:15817"/>
        <dbReference type="ChEBI" id="CHEBI:15377"/>
        <dbReference type="ChEBI" id="CHEBI:15379"/>
        <dbReference type="ChEBI" id="CHEBI:16240"/>
        <dbReference type="ChEBI" id="CHEBI:28938"/>
        <dbReference type="ChEBI" id="CHEBI:58451"/>
        <dbReference type="ChEBI" id="CHEBI:597326"/>
        <dbReference type="EC" id="1.4.3.5"/>
    </reaction>
</comment>
<keyword evidence="4 5" id="KW-0560">Oxidoreductase</keyword>
<dbReference type="Proteomes" id="UP001165430">
    <property type="component" value="Unassembled WGS sequence"/>
</dbReference>
<dbReference type="NCBIfam" id="NF004231">
    <property type="entry name" value="PRK05679.1"/>
    <property type="match status" value="1"/>
</dbReference>
<evidence type="ECO:0000259" key="6">
    <source>
        <dbReference type="Pfam" id="PF01243"/>
    </source>
</evidence>
<feature type="binding site" evidence="5">
    <location>
        <position position="183"/>
    </location>
    <ligand>
        <name>FMN</name>
        <dbReference type="ChEBI" id="CHEBI:58210"/>
    </ligand>
</feature>
<feature type="domain" description="Pyridoxine 5'-phosphate oxidase dimerisation C-terminal" evidence="7">
    <location>
        <begin position="170"/>
        <end position="211"/>
    </location>
</feature>
<reference evidence="8" key="1">
    <citation type="submission" date="2022-03" db="EMBL/GenBank/DDBJ databases">
        <title>De novo assembled genomes of Belliella spp. (Cyclobacteriaceae) strains.</title>
        <authorList>
            <person name="Szabo A."/>
            <person name="Korponai K."/>
            <person name="Felfoldi T."/>
        </authorList>
    </citation>
    <scope>NUCLEOTIDE SEQUENCE</scope>
    <source>
        <strain evidence="8">DSM 111903</strain>
    </source>
</reference>
<name>A0ABS9V651_9BACT</name>
<dbReference type="GO" id="GO:0004733">
    <property type="term" value="F:pyridoxamine phosphate oxidase activity"/>
    <property type="evidence" value="ECO:0007669"/>
    <property type="project" value="UniProtKB-EC"/>
</dbReference>
<dbReference type="PIRSF" id="PIRSF000190">
    <property type="entry name" value="Pyd_amn-ph_oxd"/>
    <property type="match status" value="1"/>
</dbReference>
<feature type="binding site" evidence="5">
    <location>
        <position position="121"/>
    </location>
    <ligand>
        <name>substrate</name>
    </ligand>
</feature>
<feature type="binding site" evidence="5">
    <location>
        <position position="65"/>
    </location>
    <ligand>
        <name>substrate</name>
    </ligand>
</feature>
<evidence type="ECO:0000256" key="2">
    <source>
        <dbReference type="ARBA" id="ARBA00022630"/>
    </source>
</evidence>
<feature type="binding site" evidence="5">
    <location>
        <begin position="138"/>
        <end position="139"/>
    </location>
    <ligand>
        <name>FMN</name>
        <dbReference type="ChEBI" id="CHEBI:58210"/>
    </ligand>
</feature>
<feature type="binding site" evidence="5">
    <location>
        <position position="129"/>
    </location>
    <ligand>
        <name>substrate</name>
    </ligand>
</feature>
<feature type="binding site" evidence="5">
    <location>
        <position position="103"/>
    </location>
    <ligand>
        <name>FMN</name>
        <dbReference type="ChEBI" id="CHEBI:58210"/>
    </ligand>
</feature>
<dbReference type="InterPro" id="IPR012349">
    <property type="entry name" value="Split_barrel_FMN-bd"/>
</dbReference>
<comment type="function">
    <text evidence="5">Catalyzes the oxidation of either pyridoxine 5'-phosphate (PNP) or pyridoxamine 5'-phosphate (PMP) into pyridoxal 5'-phosphate (PLP).</text>
</comment>
<keyword evidence="5" id="KW-0664">Pyridoxine biosynthesis</keyword>
<comment type="cofactor">
    <cofactor evidence="5">
        <name>FMN</name>
        <dbReference type="ChEBI" id="CHEBI:58210"/>
    </cofactor>
    <text evidence="5">Binds 1 FMN per subunit.</text>
</comment>
<dbReference type="EC" id="1.4.3.5" evidence="5"/>
<keyword evidence="3 5" id="KW-0288">FMN</keyword>
<accession>A0ABS9V651</accession>
<comment type="pathway">
    <text evidence="5">Cofactor metabolism; pyridoxal 5'-phosphate salvage; pyridoxal 5'-phosphate from pyridoxine 5'-phosphate: step 1/1.</text>
</comment>
<gene>
    <name evidence="5 8" type="primary">pdxH</name>
    <name evidence="8" type="ORF">MM213_00265</name>
</gene>
<evidence type="ECO:0000259" key="7">
    <source>
        <dbReference type="Pfam" id="PF10590"/>
    </source>
</evidence>